<dbReference type="GO" id="GO:0036503">
    <property type="term" value="P:ERAD pathway"/>
    <property type="evidence" value="ECO:0007669"/>
    <property type="project" value="TreeGrafter"/>
</dbReference>
<evidence type="ECO:0000256" key="8">
    <source>
        <dbReference type="ARBA" id="ARBA00023043"/>
    </source>
</evidence>
<dbReference type="PANTHER" id="PTHR16036:SF2">
    <property type="entry name" value="TRNA ENDONUCLEASE ANKZF1"/>
    <property type="match status" value="1"/>
</dbReference>
<reference evidence="14" key="1">
    <citation type="journal article" date="2015" name="BMC Genomics">
        <title>Draft genome of a commonly misdiagnosed multidrug resistant pathogen Candida auris.</title>
        <authorList>
            <person name="Chatterjee S."/>
            <person name="Alampalli S.V."/>
            <person name="Nageshan R.K."/>
            <person name="Chettiar S.T."/>
            <person name="Joshi S."/>
            <person name="Tatu U.S."/>
        </authorList>
    </citation>
    <scope>NUCLEOTIDE SEQUENCE [LARGE SCALE GENOMIC DNA]</scope>
    <source>
        <strain evidence="14">6684</strain>
    </source>
</reference>
<proteinExistence type="inferred from homology"/>
<evidence type="ECO:0000313" key="14">
    <source>
        <dbReference type="Proteomes" id="UP000037122"/>
    </source>
</evidence>
<evidence type="ECO:0000256" key="3">
    <source>
        <dbReference type="ARBA" id="ARBA00022490"/>
    </source>
</evidence>
<evidence type="ECO:0000256" key="9">
    <source>
        <dbReference type="ARBA" id="ARBA00023054"/>
    </source>
</evidence>
<dbReference type="VEuPathDB" id="FungiDB:CJI96_0003666"/>
<evidence type="ECO:0000256" key="4">
    <source>
        <dbReference type="ARBA" id="ARBA00022722"/>
    </source>
</evidence>
<evidence type="ECO:0000313" key="13">
    <source>
        <dbReference type="EMBL" id="KND97279.1"/>
    </source>
</evidence>
<organism evidence="13 14">
    <name type="scientific">Candidozyma auris</name>
    <name type="common">Yeast</name>
    <name type="synonym">Candida auris</name>
    <dbReference type="NCBI Taxonomy" id="498019"/>
    <lineage>
        <taxon>Eukaryota</taxon>
        <taxon>Fungi</taxon>
        <taxon>Dikarya</taxon>
        <taxon>Ascomycota</taxon>
        <taxon>Saccharomycotina</taxon>
        <taxon>Pichiomycetes</taxon>
        <taxon>Metschnikowiaceae</taxon>
        <taxon>Candidozyma</taxon>
    </lineage>
</organism>
<keyword evidence="6 10" id="KW-0255">Endonuclease</keyword>
<feature type="compositionally biased region" description="Basic and acidic residues" evidence="11">
    <location>
        <begin position="562"/>
        <end position="581"/>
    </location>
</feature>
<evidence type="ECO:0000256" key="11">
    <source>
        <dbReference type="SAM" id="MobiDB-lite"/>
    </source>
</evidence>
<feature type="active site" evidence="10">
    <location>
        <position position="247"/>
    </location>
</feature>
<evidence type="ECO:0000256" key="7">
    <source>
        <dbReference type="ARBA" id="ARBA00022801"/>
    </source>
</evidence>
<feature type="region of interest" description="Disordered" evidence="11">
    <location>
        <begin position="92"/>
        <end position="112"/>
    </location>
</feature>
<dbReference type="EMBL" id="LGST01000043">
    <property type="protein sequence ID" value="KND97279.1"/>
    <property type="molecule type" value="Genomic_DNA"/>
</dbReference>
<keyword evidence="4 10" id="KW-0540">Nuclease</keyword>
<dbReference type="VEuPathDB" id="FungiDB:QG37_06499"/>
<dbReference type="GO" id="GO:0016787">
    <property type="term" value="F:hydrolase activity"/>
    <property type="evidence" value="ECO:0007669"/>
    <property type="project" value="UniProtKB-KW"/>
</dbReference>
<keyword evidence="5" id="KW-0677">Repeat</keyword>
<keyword evidence="8" id="KW-0040">ANK repeat</keyword>
<comment type="subcellular location">
    <subcellularLocation>
        <location evidence="1">Cytoplasm</location>
    </subcellularLocation>
</comment>
<accession>A0A0L0NTE9</accession>
<evidence type="ECO:0000256" key="1">
    <source>
        <dbReference type="ARBA" id="ARBA00004496"/>
    </source>
</evidence>
<feature type="domain" description="VLRF1" evidence="12">
    <location>
        <begin position="184"/>
        <end position="346"/>
    </location>
</feature>
<comment type="similarity">
    <text evidence="2 10">Belongs to the ANKZF1/VMS1 family.</text>
</comment>
<dbReference type="InterPro" id="IPR047139">
    <property type="entry name" value="ANKZ1/VMS1"/>
</dbReference>
<dbReference type="VEuPathDB" id="FungiDB:CJJ07_002938"/>
<dbReference type="GO" id="GO:0005737">
    <property type="term" value="C:cytoplasm"/>
    <property type="evidence" value="ECO:0007669"/>
    <property type="project" value="UniProtKB-SubCell"/>
</dbReference>
<dbReference type="InterPro" id="IPR036770">
    <property type="entry name" value="Ankyrin_rpt-contain_sf"/>
</dbReference>
<gene>
    <name evidence="13" type="ORF">QG37_06499</name>
</gene>
<evidence type="ECO:0000259" key="12">
    <source>
        <dbReference type="PROSITE" id="PS52044"/>
    </source>
</evidence>
<dbReference type="VEuPathDB" id="FungiDB:CJJ09_003761"/>
<evidence type="ECO:0000256" key="2">
    <source>
        <dbReference type="ARBA" id="ARBA00009262"/>
    </source>
</evidence>
<keyword evidence="7 10" id="KW-0378">Hydrolase</keyword>
<dbReference type="AlphaFoldDB" id="A0A0L0NTE9"/>
<dbReference type="PANTHER" id="PTHR16036">
    <property type="entry name" value="ANKYRIN REPEAT AND ZINC FINGER DOMAIN-CONTAINING PROTEIN 1"/>
    <property type="match status" value="1"/>
</dbReference>
<dbReference type="GO" id="GO:0004519">
    <property type="term" value="F:endonuclease activity"/>
    <property type="evidence" value="ECO:0007669"/>
    <property type="project" value="UniProtKB-KW"/>
</dbReference>
<evidence type="ECO:0000256" key="6">
    <source>
        <dbReference type="ARBA" id="ARBA00022759"/>
    </source>
</evidence>
<dbReference type="Pfam" id="PF18826">
    <property type="entry name" value="bVLRF1"/>
    <property type="match status" value="1"/>
</dbReference>
<comment type="domain">
    <text evidence="10">The VLRF1 domain mediates binding to the 60S ribosomal subunit.</text>
</comment>
<dbReference type="Gene3D" id="1.25.40.20">
    <property type="entry name" value="Ankyrin repeat-containing domain"/>
    <property type="match status" value="1"/>
</dbReference>
<dbReference type="VEuPathDB" id="FungiDB:B9J08_001502"/>
<evidence type="ECO:0000256" key="10">
    <source>
        <dbReference type="PROSITE-ProRule" id="PRU01389"/>
    </source>
</evidence>
<name>A0A0L0NTE9_CANAR</name>
<sequence length="587" mass="66103">MTSVAKDDLYIFSLGKEITSSLKLLQFDEYAAIVDPLSHDEVNNRLKEVSPNGDPKPKDYYKSDLHRLNLKRQVNNLPPLTEKEFEKLIETQSLESISGSEESEDEDEETQKMDTLFEKLSTSEVEDEHNVSHMNTNSPYILFQSPLVDLGKAFGLYKALFTKSSLESGDVFPELNRIASEPVGLGISVLLMIGGGHFAGAVISHQRRNMKGLAPNHKISKQEQQVNVLQSKTFHRYTTRRKQGGSQSASDNARGKANSAGSSIRRYNEQALQQEVRDLLASWKEYLDKADFVFIRANAVANRRALVGYEGAPLGNDDKRLRSFPFTTKRATLSELKRAWVRLSYMQVVELPKVTKKAPEKALEASRVQRKTPSPKPELSGSDKHTKELIDLLKKLRAPLMINYLKKHNLSADFEFTPANQHAYTPTPLHYASSQGLHHMVQVLLVNLKADPTKVNSVGKTACQMNSNSAVKKAFQIARYSLGEDFADWKAAKVGPPKSKDEFAQEEEQQKKQQEAENRRLIEEELAKKTEMELKKPTFSSGGTLGGKTIQSRLSETSELTEQQKTRLMREQRARAAEARLKKLQGK</sequence>
<dbReference type="SUPFAM" id="SSF48403">
    <property type="entry name" value="Ankyrin repeat"/>
    <property type="match status" value="1"/>
</dbReference>
<feature type="region of interest" description="Disordered" evidence="11">
    <location>
        <begin position="493"/>
        <end position="587"/>
    </location>
</feature>
<dbReference type="Proteomes" id="UP000037122">
    <property type="component" value="Unassembled WGS sequence"/>
</dbReference>
<feature type="region of interest" description="Disordered" evidence="11">
    <location>
        <begin position="359"/>
        <end position="383"/>
    </location>
</feature>
<dbReference type="VEuPathDB" id="FungiDB:CJI97_001102"/>
<feature type="region of interest" description="Disordered" evidence="11">
    <location>
        <begin position="236"/>
        <end position="264"/>
    </location>
</feature>
<feature type="compositionally biased region" description="Polar residues" evidence="11">
    <location>
        <begin position="549"/>
        <end position="561"/>
    </location>
</feature>
<protein>
    <recommendedName>
        <fullName evidence="12">VLRF1 domain-containing protein</fullName>
    </recommendedName>
</protein>
<evidence type="ECO:0000256" key="5">
    <source>
        <dbReference type="ARBA" id="ARBA00022737"/>
    </source>
</evidence>
<dbReference type="InterPro" id="IPR041175">
    <property type="entry name" value="VLRF1/Vms1"/>
</dbReference>
<comment type="caution">
    <text evidence="13">The sequence shown here is derived from an EMBL/GenBank/DDBJ whole genome shotgun (WGS) entry which is preliminary data.</text>
</comment>
<dbReference type="PROSITE" id="PS52044">
    <property type="entry name" value="VLRF1"/>
    <property type="match status" value="1"/>
</dbReference>
<keyword evidence="3 10" id="KW-0963">Cytoplasm</keyword>
<keyword evidence="9" id="KW-0175">Coiled coil</keyword>
<feature type="compositionally biased region" description="Basic and acidic residues" evidence="11">
    <location>
        <begin position="498"/>
        <end position="536"/>
    </location>
</feature>